<feature type="coiled-coil region" evidence="14">
    <location>
        <begin position="780"/>
        <end position="811"/>
    </location>
</feature>
<evidence type="ECO:0000256" key="11">
    <source>
        <dbReference type="ARBA" id="ARBA00023306"/>
    </source>
</evidence>
<keyword evidence="5 13" id="KW-0547">Nucleotide-binding</keyword>
<dbReference type="GO" id="GO:0008017">
    <property type="term" value="F:microtubule binding"/>
    <property type="evidence" value="ECO:0007669"/>
    <property type="project" value="InterPro"/>
</dbReference>
<evidence type="ECO:0000256" key="5">
    <source>
        <dbReference type="ARBA" id="ARBA00022741"/>
    </source>
</evidence>
<feature type="domain" description="Kinesin motor" evidence="16">
    <location>
        <begin position="67"/>
        <end position="431"/>
    </location>
</feature>
<dbReference type="InterPro" id="IPR047149">
    <property type="entry name" value="KIF11-like"/>
</dbReference>
<evidence type="ECO:0000313" key="18">
    <source>
        <dbReference type="Proteomes" id="UP000242287"/>
    </source>
</evidence>
<dbReference type="PROSITE" id="PS00411">
    <property type="entry name" value="KINESIN_MOTOR_1"/>
    <property type="match status" value="1"/>
</dbReference>
<feature type="compositionally biased region" description="Low complexity" evidence="15">
    <location>
        <begin position="10"/>
        <end position="37"/>
    </location>
</feature>
<dbReference type="InterPro" id="IPR001752">
    <property type="entry name" value="Kinesin_motor_dom"/>
</dbReference>
<dbReference type="InterPro" id="IPR036961">
    <property type="entry name" value="Kinesin_motor_dom_sf"/>
</dbReference>
<dbReference type="GO" id="GO:0007018">
    <property type="term" value="P:microtubule-based movement"/>
    <property type="evidence" value="ECO:0007669"/>
    <property type="project" value="InterPro"/>
</dbReference>
<dbReference type="InterPro" id="IPR019821">
    <property type="entry name" value="Kinesin_motor_CS"/>
</dbReference>
<evidence type="ECO:0000313" key="17">
    <source>
        <dbReference type="EMBL" id="PFH54335.1"/>
    </source>
</evidence>
<dbReference type="SUPFAM" id="SSF52540">
    <property type="entry name" value="P-loop containing nucleoside triphosphate hydrolases"/>
    <property type="match status" value="1"/>
</dbReference>
<dbReference type="InterPro" id="IPR027417">
    <property type="entry name" value="P-loop_NTPase"/>
</dbReference>
<dbReference type="AlphaFoldDB" id="A0A2A9NTN1"/>
<evidence type="ECO:0000256" key="3">
    <source>
        <dbReference type="ARBA" id="ARBA00022618"/>
    </source>
</evidence>
<dbReference type="GO" id="GO:0008574">
    <property type="term" value="F:plus-end-directed microtubule motor activity"/>
    <property type="evidence" value="ECO:0007669"/>
    <property type="project" value="TreeGrafter"/>
</dbReference>
<dbReference type="GO" id="GO:0072686">
    <property type="term" value="C:mitotic spindle"/>
    <property type="evidence" value="ECO:0007669"/>
    <property type="project" value="TreeGrafter"/>
</dbReference>
<reference evidence="17 18" key="1">
    <citation type="submission" date="2014-02" db="EMBL/GenBank/DDBJ databases">
        <title>Transposable element dynamics among asymbiotic and ectomycorrhizal Amanita fungi.</title>
        <authorList>
            <consortium name="DOE Joint Genome Institute"/>
            <person name="Hess J."/>
            <person name="Skrede I."/>
            <person name="Wolfe B."/>
            <person name="LaButti K."/>
            <person name="Ohm R.A."/>
            <person name="Grigoriev I.V."/>
            <person name="Pringle A."/>
        </authorList>
    </citation>
    <scope>NUCLEOTIDE SEQUENCE [LARGE SCALE GENOMIC DNA]</scope>
    <source>
        <strain evidence="17 18">SKay4041</strain>
    </source>
</reference>
<evidence type="ECO:0000256" key="12">
    <source>
        <dbReference type="ARBA" id="ARBA00034704"/>
    </source>
</evidence>
<feature type="region of interest" description="Disordered" evidence="15">
    <location>
        <begin position="1057"/>
        <end position="1125"/>
    </location>
</feature>
<keyword evidence="10" id="KW-0206">Cytoskeleton</keyword>
<dbReference type="PANTHER" id="PTHR47970:SF12">
    <property type="entry name" value="KINESIN FAMILY MEMBER 11"/>
    <property type="match status" value="1"/>
</dbReference>
<dbReference type="GO" id="GO:0005634">
    <property type="term" value="C:nucleus"/>
    <property type="evidence" value="ECO:0007669"/>
    <property type="project" value="TreeGrafter"/>
</dbReference>
<keyword evidence="11" id="KW-0131">Cell cycle</keyword>
<evidence type="ECO:0000259" key="16">
    <source>
        <dbReference type="PROSITE" id="PS50067"/>
    </source>
</evidence>
<evidence type="ECO:0000256" key="15">
    <source>
        <dbReference type="SAM" id="MobiDB-lite"/>
    </source>
</evidence>
<sequence length="1148" mass="126431">MASRRPTSRAAKPPSNLPNAPLPPTATKIRSTTSKTTPRPPDDTQDQSHATYKYNKLSGGQEDAESNIQVVIRCRGRSEREIKDNSPIIVSSNGAKSKFLSIDGGAPVSSLGVVQMPPLKTYAYDTVFGPEADQAMIYHEVVHPMLQEVLQGYNCTLFAYGQTGTGKTHTMQGDLAPTAIGNPSPNAGMIPRALFRLFHQLDKSKLDYSVKISCIELYNEELRDLLASDLPPPSGNTQPMGAGLKDTNKNQEIGLKIFDDSNKRGVVIQGLEEIPVKDSQDALALLMKGSMRRQIAATNFNDHSSRSHSIFSITVHIKETSSIGDDLLRVGKLNLVDLAGSENIGRSGAESKRAREAGMINQSLLTLGRVINALVDKAQHVPYRESKLTRLLQDSLGGHTKTCIIATISPTRSNMEETMSTLDYALRAKSIRNKPEVNQRMSRNALLKEYLAEIDRLKADVVATREKNGIYFSEEHWKQISQEQELLQTELKEAKKQVEIIEKDMINLREEYDQTIAMLKRREGELKETREKLSESEAQLARKDAELKGTQVALEEETVVRKAHQSTEIAIDRVAAGLKSIAKESLEDVSALFAKLARKQQVLSSNSQAVVTHGNTISTSTDTLVEKLSDYVKTAGYHVTRVQNMTNDFEAQELKSLTTRSKQIELQSQRLNEALALIQSKDSTETDILQTVQSTLTNVIGTLQTELVTWNESLQETFKKRCQEFNHITGSGFSALEDSLNTLGSLAESVVRDASQYIENERIAKSKTRTLAEVSSNTEVQRLKKQNQVLLNLLDNEKQKGEKSRQELLQRINGLLGDYLKERDTSLRLAVGLVQAENSQAEQALSEFSASHSQLIAASDGHAAELNTTLSSVGQGCKRTRDGALKSLEELQKGVVNNISDLFTDTSNSVGIYTGKVQQHTGSLSATCDTAFKEHTRVKKARIEVTSSLDKDIQADYSGMAQGVTSSSHRVKALTDVVTSEATLVTGLTKAYHIDASEKLQAITGATTSLSYEGTKDDVSLGLTPRKQVRKYVDEWELTRPRGEILKAWRKQLLGAANGVPSTENQTTSEDDDDESDMIHKRLQSSTPELTTPSESPGSLTSSLSSTISIPSTIPTTRPLRTKGIKPSITTLLDTKNVHVTRGSRRMR</sequence>
<evidence type="ECO:0000256" key="9">
    <source>
        <dbReference type="ARBA" id="ARBA00023175"/>
    </source>
</evidence>
<evidence type="ECO:0000256" key="13">
    <source>
        <dbReference type="PROSITE-ProRule" id="PRU00283"/>
    </source>
</evidence>
<evidence type="ECO:0000256" key="14">
    <source>
        <dbReference type="SAM" id="Coils"/>
    </source>
</evidence>
<gene>
    <name evidence="17" type="ORF">AMATHDRAFT_186247</name>
</gene>
<dbReference type="GO" id="GO:0000073">
    <property type="term" value="P:initial mitotic spindle pole body separation"/>
    <property type="evidence" value="ECO:0007669"/>
    <property type="project" value="TreeGrafter"/>
</dbReference>
<feature type="compositionally biased region" description="Low complexity" evidence="15">
    <location>
        <begin position="1085"/>
        <end position="1119"/>
    </location>
</feature>
<dbReference type="GO" id="GO:0051301">
    <property type="term" value="P:cell division"/>
    <property type="evidence" value="ECO:0007669"/>
    <property type="project" value="UniProtKB-KW"/>
</dbReference>
<keyword evidence="8 14" id="KW-0175">Coiled coil</keyword>
<keyword evidence="9 13" id="KW-0505">Motor protein</keyword>
<protein>
    <recommendedName>
        <fullName evidence="16">Kinesin motor domain-containing protein</fullName>
    </recommendedName>
</protein>
<name>A0A2A9NTN1_9AGAR</name>
<evidence type="ECO:0000256" key="6">
    <source>
        <dbReference type="ARBA" id="ARBA00022776"/>
    </source>
</evidence>
<feature type="coiled-coil region" evidence="14">
    <location>
        <begin position="447"/>
        <end position="546"/>
    </location>
</feature>
<evidence type="ECO:0000256" key="4">
    <source>
        <dbReference type="ARBA" id="ARBA00022701"/>
    </source>
</evidence>
<keyword evidence="3" id="KW-0132">Cell division</keyword>
<evidence type="ECO:0000256" key="10">
    <source>
        <dbReference type="ARBA" id="ARBA00023212"/>
    </source>
</evidence>
<keyword evidence="7 13" id="KW-0067">ATP-binding</keyword>
<accession>A0A2A9NTN1</accession>
<dbReference type="STRING" id="703135.A0A2A9NTN1"/>
<evidence type="ECO:0000256" key="8">
    <source>
        <dbReference type="ARBA" id="ARBA00023054"/>
    </source>
</evidence>
<dbReference type="CDD" id="cd01364">
    <property type="entry name" value="KISc_BimC_Eg5"/>
    <property type="match status" value="1"/>
</dbReference>
<keyword evidence="6" id="KW-0498">Mitosis</keyword>
<dbReference type="InterPro" id="IPR047241">
    <property type="entry name" value="KIF11-like_kin_motor_dom"/>
</dbReference>
<dbReference type="Proteomes" id="UP000242287">
    <property type="component" value="Unassembled WGS sequence"/>
</dbReference>
<keyword evidence="18" id="KW-1185">Reference proteome</keyword>
<dbReference type="PANTHER" id="PTHR47970">
    <property type="entry name" value="KINESIN-LIKE PROTEIN KIF11"/>
    <property type="match status" value="1"/>
</dbReference>
<evidence type="ECO:0000256" key="2">
    <source>
        <dbReference type="ARBA" id="ARBA00022490"/>
    </source>
</evidence>
<dbReference type="GO" id="GO:0005876">
    <property type="term" value="C:spindle microtubule"/>
    <property type="evidence" value="ECO:0007669"/>
    <property type="project" value="TreeGrafter"/>
</dbReference>
<dbReference type="PROSITE" id="PS50067">
    <property type="entry name" value="KINESIN_MOTOR_2"/>
    <property type="match status" value="1"/>
</dbReference>
<organism evidence="17 18">
    <name type="scientific">Amanita thiersii Skay4041</name>
    <dbReference type="NCBI Taxonomy" id="703135"/>
    <lineage>
        <taxon>Eukaryota</taxon>
        <taxon>Fungi</taxon>
        <taxon>Dikarya</taxon>
        <taxon>Basidiomycota</taxon>
        <taxon>Agaricomycotina</taxon>
        <taxon>Agaricomycetes</taxon>
        <taxon>Agaricomycetidae</taxon>
        <taxon>Agaricales</taxon>
        <taxon>Pluteineae</taxon>
        <taxon>Amanitaceae</taxon>
        <taxon>Amanita</taxon>
    </lineage>
</organism>
<keyword evidence="2" id="KW-0963">Cytoplasm</keyword>
<dbReference type="OrthoDB" id="3176171at2759"/>
<feature type="binding site" evidence="13">
    <location>
        <begin position="161"/>
        <end position="168"/>
    </location>
    <ligand>
        <name>ATP</name>
        <dbReference type="ChEBI" id="CHEBI:30616"/>
    </ligand>
</feature>
<keyword evidence="4" id="KW-0493">Microtubule</keyword>
<dbReference type="SMART" id="SM00129">
    <property type="entry name" value="KISc"/>
    <property type="match status" value="1"/>
</dbReference>
<dbReference type="GO" id="GO:0005524">
    <property type="term" value="F:ATP binding"/>
    <property type="evidence" value="ECO:0007669"/>
    <property type="project" value="UniProtKB-UniRule"/>
</dbReference>
<comment type="similarity">
    <text evidence="12">Belongs to the TRAFAC class myosin-kinesin ATPase superfamily. Kinesin family. KIN-5/BimC subfamily.</text>
</comment>
<feature type="region of interest" description="Disordered" evidence="15">
    <location>
        <begin position="1"/>
        <end position="49"/>
    </location>
</feature>
<dbReference type="EMBL" id="KZ301970">
    <property type="protein sequence ID" value="PFH54335.1"/>
    <property type="molecule type" value="Genomic_DNA"/>
</dbReference>
<dbReference type="Pfam" id="PF00225">
    <property type="entry name" value="Kinesin"/>
    <property type="match status" value="1"/>
</dbReference>
<dbReference type="FunFam" id="3.40.850.10:FF:000051">
    <property type="entry name" value="Kinesin-like protein bimC"/>
    <property type="match status" value="1"/>
</dbReference>
<comment type="subcellular location">
    <subcellularLocation>
        <location evidence="1">Cytoplasm</location>
        <location evidence="1">Cytoskeleton</location>
    </subcellularLocation>
</comment>
<evidence type="ECO:0000256" key="1">
    <source>
        <dbReference type="ARBA" id="ARBA00004245"/>
    </source>
</evidence>
<evidence type="ECO:0000256" key="7">
    <source>
        <dbReference type="ARBA" id="ARBA00022840"/>
    </source>
</evidence>
<proteinExistence type="inferred from homology"/>
<dbReference type="PRINTS" id="PR00380">
    <property type="entry name" value="KINESINHEAVY"/>
</dbReference>
<dbReference type="Gene3D" id="3.40.850.10">
    <property type="entry name" value="Kinesin motor domain"/>
    <property type="match status" value="1"/>
</dbReference>